<evidence type="ECO:0000313" key="8">
    <source>
        <dbReference type="EMBL" id="EEU30646.1"/>
    </source>
</evidence>
<dbReference type="eggNOG" id="COG2333">
    <property type="taxonomic scope" value="Bacteria"/>
</dbReference>
<dbReference type="EMBL" id="GG698802">
    <property type="protein sequence ID" value="EEU30646.1"/>
    <property type="molecule type" value="Genomic_DNA"/>
</dbReference>
<name>C7XTN5_9LACO</name>
<feature type="transmembrane region" description="Helical" evidence="6">
    <location>
        <begin position="379"/>
        <end position="399"/>
    </location>
</feature>
<dbReference type="RefSeq" id="WP_006915787.1">
    <property type="nucleotide sequence ID" value="NZ_GG698802.1"/>
</dbReference>
<dbReference type="OrthoDB" id="9761531at2"/>
<keyword evidence="2" id="KW-1003">Cell membrane</keyword>
<dbReference type="CDD" id="cd07731">
    <property type="entry name" value="ComA-like_MBL-fold"/>
    <property type="match status" value="1"/>
</dbReference>
<dbReference type="eggNOG" id="COG0658">
    <property type="taxonomic scope" value="Bacteria"/>
</dbReference>
<feature type="transmembrane region" description="Helical" evidence="6">
    <location>
        <begin position="405"/>
        <end position="427"/>
    </location>
</feature>
<dbReference type="SUPFAM" id="SSF56281">
    <property type="entry name" value="Metallo-hydrolase/oxidoreductase"/>
    <property type="match status" value="1"/>
</dbReference>
<evidence type="ECO:0000256" key="1">
    <source>
        <dbReference type="ARBA" id="ARBA00004651"/>
    </source>
</evidence>
<dbReference type="NCBIfam" id="TIGR00360">
    <property type="entry name" value="ComEC_N-term"/>
    <property type="match status" value="1"/>
</dbReference>
<feature type="transmembrane region" description="Helical" evidence="6">
    <location>
        <begin position="284"/>
        <end position="302"/>
    </location>
</feature>
<feature type="transmembrane region" description="Helical" evidence="6">
    <location>
        <begin position="203"/>
        <end position="224"/>
    </location>
</feature>
<proteinExistence type="predicted"/>
<organism evidence="8 9">
    <name type="scientific">Limosilactobacillus coleohominis 101-4-CHN</name>
    <dbReference type="NCBI Taxonomy" id="575594"/>
    <lineage>
        <taxon>Bacteria</taxon>
        <taxon>Bacillati</taxon>
        <taxon>Bacillota</taxon>
        <taxon>Bacilli</taxon>
        <taxon>Lactobacillales</taxon>
        <taxon>Lactobacillaceae</taxon>
        <taxon>Limosilactobacillus</taxon>
    </lineage>
</organism>
<sequence>MWCNVLLLILFLGILYRRAWQTFCLTVIILLMVGGNCARIMKIANHQRVQTAFETERTIRILPDQIRINGNRMRGVTRADDGQQYIVTVTFSSRHQLNWLKSARTPIQLKVRGTVEPLKPATNENQFDLQRFCYSQAVVRSLRGDCVSIKDLPMRNIDYLHYWRCRLLHYFRSFSQPLGLFCNRLLLGINDEEFGETLRQVKVLGIIHLFCLSGLHVTVLCNLIRRFLDALNIPKEWITGCQIIILPIYWVIGGSSISLTRAVLMMELGLFAQLIPRLRHLDSWSLSLIIQLVITPGILLNLGGRLSYLLSFTLQRIKWQSKLHQTIGMTIVSLPVILNATYQVHLLTIVINWLMIPLFSLVITPLVLICALMGKVCPLVVLMGNGGLLYFQRVIQWLANLPGTLVFGKLNTALTFWLIISSILAIAGVKRRKLLRWIIILTYASTFIWYHYPLTGEVTFFDIGQGDSILIREPFNRRIMMIDTGGRPQFKVPHWKQARYQDDDAQRISVNYLKSKGIHHLDLLFLSHRDADHIGNVATICRELTVKKIVVPAGMEKLPKLTNQIPANIKILPMTNQFRLVNTKLQILHPFGVGEGKNEDSLVLYGRFGGRTFIFSGDLGKAGERQIVKEYPKIKADIVKLGHHGSKTSSDEHYLRQLNPQLAIISAGRQNRYGHPNQETITTLNQLQIPFWSTQDYGMIKYSYYHQKGKFKTTLKGDEFAWMH</sequence>
<dbReference type="GO" id="GO:0030420">
    <property type="term" value="P:establishment of competence for transformation"/>
    <property type="evidence" value="ECO:0007669"/>
    <property type="project" value="InterPro"/>
</dbReference>
<comment type="subcellular location">
    <subcellularLocation>
        <location evidence="1">Cell membrane</location>
        <topology evidence="1">Multi-pass membrane protein</topology>
    </subcellularLocation>
</comment>
<feature type="transmembrane region" description="Helical" evidence="6">
    <location>
        <begin position="244"/>
        <end position="264"/>
    </location>
</feature>
<dbReference type="HOGENOM" id="CLU_010363_2_3_9"/>
<dbReference type="STRING" id="575594.HMPREF0501_00051"/>
<dbReference type="InterPro" id="IPR036866">
    <property type="entry name" value="RibonucZ/Hydroxyglut_hydro"/>
</dbReference>
<dbReference type="NCBIfam" id="TIGR00361">
    <property type="entry name" value="ComEC_Rec2"/>
    <property type="match status" value="1"/>
</dbReference>
<dbReference type="AlphaFoldDB" id="C7XTN5"/>
<dbReference type="PANTHER" id="PTHR30619">
    <property type="entry name" value="DNA INTERNALIZATION/COMPETENCE PROTEIN COMEC/REC2"/>
    <property type="match status" value="1"/>
</dbReference>
<dbReference type="GO" id="GO:0005886">
    <property type="term" value="C:plasma membrane"/>
    <property type="evidence" value="ECO:0007669"/>
    <property type="project" value="UniProtKB-SubCell"/>
</dbReference>
<dbReference type="Pfam" id="PF13567">
    <property type="entry name" value="DUF4131"/>
    <property type="match status" value="1"/>
</dbReference>
<evidence type="ECO:0000256" key="4">
    <source>
        <dbReference type="ARBA" id="ARBA00022989"/>
    </source>
</evidence>
<dbReference type="InterPro" id="IPR004477">
    <property type="entry name" value="ComEC_N"/>
</dbReference>
<evidence type="ECO:0000256" key="3">
    <source>
        <dbReference type="ARBA" id="ARBA00022692"/>
    </source>
</evidence>
<evidence type="ECO:0000259" key="7">
    <source>
        <dbReference type="SMART" id="SM00849"/>
    </source>
</evidence>
<dbReference type="Proteomes" id="UP000003987">
    <property type="component" value="Unassembled WGS sequence"/>
</dbReference>
<evidence type="ECO:0000256" key="2">
    <source>
        <dbReference type="ARBA" id="ARBA00022475"/>
    </source>
</evidence>
<protein>
    <submittedName>
        <fullName evidence="8">DNA internalization competence protein ComEC/Rec2-like protein</fullName>
    </submittedName>
</protein>
<dbReference type="Pfam" id="PF00753">
    <property type="entry name" value="Lactamase_B"/>
    <property type="match status" value="1"/>
</dbReference>
<dbReference type="Gene3D" id="3.60.15.10">
    <property type="entry name" value="Ribonuclease Z/Hydroxyacylglutathione hydrolase-like"/>
    <property type="match status" value="1"/>
</dbReference>
<dbReference type="InterPro" id="IPR025405">
    <property type="entry name" value="DUF4131"/>
</dbReference>
<gene>
    <name evidence="8" type="ORF">HMPREF0501_00051</name>
</gene>
<dbReference type="Pfam" id="PF03772">
    <property type="entry name" value="Competence"/>
    <property type="match status" value="1"/>
</dbReference>
<dbReference type="SMART" id="SM00849">
    <property type="entry name" value="Lactamase_B"/>
    <property type="match status" value="1"/>
</dbReference>
<dbReference type="InterPro" id="IPR052159">
    <property type="entry name" value="Competence_DNA_uptake"/>
</dbReference>
<feature type="transmembrane region" description="Helical" evidence="6">
    <location>
        <begin position="350"/>
        <end position="372"/>
    </location>
</feature>
<dbReference type="InterPro" id="IPR035681">
    <property type="entry name" value="ComA-like_MBL"/>
</dbReference>
<keyword evidence="4 6" id="KW-1133">Transmembrane helix</keyword>
<dbReference type="InterPro" id="IPR004797">
    <property type="entry name" value="Competence_ComEC/Rec2"/>
</dbReference>
<evidence type="ECO:0000256" key="5">
    <source>
        <dbReference type="ARBA" id="ARBA00023136"/>
    </source>
</evidence>
<evidence type="ECO:0000313" key="9">
    <source>
        <dbReference type="Proteomes" id="UP000003987"/>
    </source>
</evidence>
<feature type="domain" description="Metallo-beta-lactamase" evidence="7">
    <location>
        <begin position="465"/>
        <end position="669"/>
    </location>
</feature>
<reference evidence="8 9" key="1">
    <citation type="submission" date="2009-06" db="EMBL/GenBank/DDBJ databases">
        <title>The Genome Sequence of Lactobacillus coleohominis strain 101-4-CHN.</title>
        <authorList>
            <consortium name="The Broad Institute Genome Sequencing Platform"/>
            <person name="Ward D."/>
            <person name="Young S.K."/>
            <person name="Zeng Q."/>
            <person name="Koehrsen M."/>
            <person name="Alvarado L."/>
            <person name="Berlin A."/>
            <person name="Borenstein D."/>
            <person name="Chen Z."/>
            <person name="Engels R."/>
            <person name="Freedman E."/>
            <person name="Gellesch M."/>
            <person name="Goldberg J."/>
            <person name="Griggs A."/>
            <person name="Gujja S."/>
            <person name="Heiman D."/>
            <person name="Hepburn T."/>
            <person name="Howarth C."/>
            <person name="Jen D."/>
            <person name="Larson L."/>
            <person name="Lewis B."/>
            <person name="Mehta T."/>
            <person name="Park D."/>
            <person name="Pearson M."/>
            <person name="Roberts A."/>
            <person name="Saif S."/>
            <person name="Shea T."/>
            <person name="Shenoy N."/>
            <person name="Sisk P."/>
            <person name="Stolte C."/>
            <person name="Sykes S."/>
            <person name="Walk T."/>
            <person name="White J."/>
            <person name="Yandava C."/>
            <person name="Liu Y."/>
            <person name="Xu Q."/>
            <person name="Lander E."/>
            <person name="Nusbaum C."/>
            <person name="Galagan J."/>
            <person name="Birren B."/>
        </authorList>
    </citation>
    <scope>NUCLEOTIDE SEQUENCE [LARGE SCALE GENOMIC DNA]</scope>
    <source>
        <strain evidence="8 9">101-4-CHN</strain>
    </source>
</reference>
<evidence type="ECO:0000256" key="6">
    <source>
        <dbReference type="SAM" id="Phobius"/>
    </source>
</evidence>
<dbReference type="InterPro" id="IPR001279">
    <property type="entry name" value="Metallo-B-lactamas"/>
</dbReference>
<dbReference type="PANTHER" id="PTHR30619:SF7">
    <property type="entry name" value="BETA-LACTAMASE DOMAIN PROTEIN"/>
    <property type="match status" value="1"/>
</dbReference>
<keyword evidence="5 6" id="KW-0472">Membrane</keyword>
<keyword evidence="9" id="KW-1185">Reference proteome</keyword>
<accession>C7XTN5</accession>
<feature type="transmembrane region" description="Helical" evidence="6">
    <location>
        <begin position="434"/>
        <end position="452"/>
    </location>
</feature>
<keyword evidence="3 6" id="KW-0812">Transmembrane</keyword>